<evidence type="ECO:0000256" key="5">
    <source>
        <dbReference type="SAM" id="Coils"/>
    </source>
</evidence>
<feature type="region of interest" description="Disordered" evidence="6">
    <location>
        <begin position="323"/>
        <end position="348"/>
    </location>
</feature>
<comment type="caution">
    <text evidence="8">The sequence shown here is derived from an EMBL/GenBank/DDBJ whole genome shotgun (WGS) entry which is preliminary data.</text>
</comment>
<proteinExistence type="predicted"/>
<dbReference type="EMBL" id="CAJJDN010000159">
    <property type="protein sequence ID" value="CAD8125498.1"/>
    <property type="molecule type" value="Genomic_DNA"/>
</dbReference>
<evidence type="ECO:0000256" key="3">
    <source>
        <dbReference type="ARBA" id="ARBA00022833"/>
    </source>
</evidence>
<feature type="coiled-coil region" evidence="5">
    <location>
        <begin position="133"/>
        <end position="193"/>
    </location>
</feature>
<dbReference type="InterPro" id="IPR018957">
    <property type="entry name" value="Znf_C3HC4_RING-type"/>
</dbReference>
<evidence type="ECO:0000313" key="8">
    <source>
        <dbReference type="EMBL" id="CAD8125498.1"/>
    </source>
</evidence>
<dbReference type="PANTHER" id="PTHR47156">
    <property type="entry name" value="PROTEIN CBG20824"/>
    <property type="match status" value="1"/>
</dbReference>
<evidence type="ECO:0000256" key="1">
    <source>
        <dbReference type="ARBA" id="ARBA00022723"/>
    </source>
</evidence>
<gene>
    <name evidence="8" type="ORF">PSON_ATCC_30995.1.T1590097</name>
</gene>
<evidence type="ECO:0000256" key="6">
    <source>
        <dbReference type="SAM" id="MobiDB-lite"/>
    </source>
</evidence>
<evidence type="ECO:0000256" key="4">
    <source>
        <dbReference type="PROSITE-ProRule" id="PRU00175"/>
    </source>
</evidence>
<dbReference type="PROSITE" id="PS00518">
    <property type="entry name" value="ZF_RING_1"/>
    <property type="match status" value="1"/>
</dbReference>
<keyword evidence="5" id="KW-0175">Coiled coil</keyword>
<dbReference type="InterPro" id="IPR017907">
    <property type="entry name" value="Znf_RING_CS"/>
</dbReference>
<organism evidence="8 9">
    <name type="scientific">Paramecium sonneborni</name>
    <dbReference type="NCBI Taxonomy" id="65129"/>
    <lineage>
        <taxon>Eukaryota</taxon>
        <taxon>Sar</taxon>
        <taxon>Alveolata</taxon>
        <taxon>Ciliophora</taxon>
        <taxon>Intramacronucleata</taxon>
        <taxon>Oligohymenophorea</taxon>
        <taxon>Peniculida</taxon>
        <taxon>Parameciidae</taxon>
        <taxon>Paramecium</taxon>
    </lineage>
</organism>
<dbReference type="InterPro" id="IPR001841">
    <property type="entry name" value="Znf_RING"/>
</dbReference>
<evidence type="ECO:0000256" key="2">
    <source>
        <dbReference type="ARBA" id="ARBA00022771"/>
    </source>
</evidence>
<reference evidence="8" key="1">
    <citation type="submission" date="2021-01" db="EMBL/GenBank/DDBJ databases">
        <authorList>
            <consortium name="Genoscope - CEA"/>
            <person name="William W."/>
        </authorList>
    </citation>
    <scope>NUCLEOTIDE SEQUENCE</scope>
</reference>
<name>A0A8S1RC29_9CILI</name>
<dbReference type="GO" id="GO:0008270">
    <property type="term" value="F:zinc ion binding"/>
    <property type="evidence" value="ECO:0007669"/>
    <property type="project" value="UniProtKB-KW"/>
</dbReference>
<feature type="region of interest" description="Disordered" evidence="6">
    <location>
        <begin position="381"/>
        <end position="400"/>
    </location>
</feature>
<protein>
    <recommendedName>
        <fullName evidence="7">RING-type domain-containing protein</fullName>
    </recommendedName>
</protein>
<dbReference type="Pfam" id="PF00097">
    <property type="entry name" value="zf-C3HC4"/>
    <property type="match status" value="1"/>
</dbReference>
<evidence type="ECO:0000259" key="7">
    <source>
        <dbReference type="PROSITE" id="PS50089"/>
    </source>
</evidence>
<keyword evidence="1" id="KW-0479">Metal-binding</keyword>
<keyword evidence="2 4" id="KW-0863">Zinc-finger</keyword>
<dbReference type="OrthoDB" id="306803at2759"/>
<sequence length="540" mass="63518">MSAYNRYYCTSCYSVWDDNQCIPKILDCGHSFCLKCLKRLLQNEQIICPEDMKCIKINSLNQLQTNKELLYPQAQHSDRIVPSANYLQQDYSIIKSETVTQSTTRLFFNVPDNSVSINKTNMIYQKKQLPQSREQLQQCLQQLQESYQQFELKQQTYFNEASTMIVQQKHYLVEQIQQNFSEFQMKLRNFESQLLNELNLVTLKLEEIIKQMNISIKKKIISQILSIKERIEQLLVLSNEKLNTQFDQVNYLTQQTELIISNLVKQESQIIQDIIIKEMQINFDLTIYDYLPQFCTIKNPQNLQRNQLQNRNQIRVKTLNDSNFMNNSNRSNESLSFTHSSSPKLQGNVKSISKPFQYSKNAQHLEESSQQRMNLREINFRDKQHDIRRSKDSKNSRPVSSNKLYEATGINRIEEFLLKGLPIEKLDLTNQNLNDSDIQELIKLIQQSTSQIEILKLSKNRITDIGFDKLLTLLLKRSDIHTLNLSSNDCTEKSIDMIERRIQKLNGKTIYLSNCKLNNNLNPFKRKQTLFQNKNVTLFL</sequence>
<feature type="domain" description="RING-type" evidence="7">
    <location>
        <begin position="9"/>
        <end position="51"/>
    </location>
</feature>
<dbReference type="Proteomes" id="UP000692954">
    <property type="component" value="Unassembled WGS sequence"/>
</dbReference>
<dbReference type="InterPro" id="IPR052667">
    <property type="entry name" value="E3_ubiquitin-ligase_RING"/>
</dbReference>
<dbReference type="PANTHER" id="PTHR47156:SF10">
    <property type="entry name" value="E3 UBIQUITIN-PROTEIN LIGASE TRIM-21-RELATED"/>
    <property type="match status" value="1"/>
</dbReference>
<dbReference type="AlphaFoldDB" id="A0A8S1RC29"/>
<dbReference type="PROSITE" id="PS50089">
    <property type="entry name" value="ZF_RING_2"/>
    <property type="match status" value="1"/>
</dbReference>
<accession>A0A8S1RC29</accession>
<keyword evidence="9" id="KW-1185">Reference proteome</keyword>
<dbReference type="SMART" id="SM00184">
    <property type="entry name" value="RING"/>
    <property type="match status" value="1"/>
</dbReference>
<keyword evidence="3" id="KW-0862">Zinc</keyword>
<evidence type="ECO:0000313" key="9">
    <source>
        <dbReference type="Proteomes" id="UP000692954"/>
    </source>
</evidence>
<feature type="compositionally biased region" description="Basic and acidic residues" evidence="6">
    <location>
        <begin position="381"/>
        <end position="395"/>
    </location>
</feature>